<dbReference type="PANTHER" id="PTHR43350:SF21">
    <property type="entry name" value="S-NITROSOMYCOTHIOL REDUCTASE MSCR"/>
    <property type="match status" value="1"/>
</dbReference>
<accession>A0A160KV85</accession>
<dbReference type="AlphaFoldDB" id="A0A160KV85"/>
<comment type="similarity">
    <text evidence="2 6">Belongs to the zinc-containing alcohol dehydrogenase family.</text>
</comment>
<dbReference type="Gene3D" id="3.90.180.10">
    <property type="entry name" value="Medium-chain alcohol dehydrogenases, catalytic domain"/>
    <property type="match status" value="1"/>
</dbReference>
<dbReference type="Gene3D" id="3.40.50.720">
    <property type="entry name" value="NAD(P)-binding Rossmann-like Domain"/>
    <property type="match status" value="1"/>
</dbReference>
<evidence type="ECO:0000313" key="9">
    <source>
        <dbReference type="EMBL" id="AND17607.1"/>
    </source>
</evidence>
<proteinExistence type="inferred from homology"/>
<dbReference type="PROSITE" id="PS00059">
    <property type="entry name" value="ADH_ZINC"/>
    <property type="match status" value="1"/>
</dbReference>
<dbReference type="SUPFAM" id="SSF50129">
    <property type="entry name" value="GroES-like"/>
    <property type="match status" value="2"/>
</dbReference>
<feature type="domain" description="Alcohol dehydrogenase-like N-terminal" evidence="8">
    <location>
        <begin position="28"/>
        <end position="149"/>
    </location>
</feature>
<dbReference type="KEGG" id="rtn:A6122_2491"/>
<reference evidence="9 10" key="1">
    <citation type="submission" date="2016-05" db="EMBL/GenBank/DDBJ databases">
        <title>Complete genome sequence of Rathayibacter tritici NCPPB 1953.</title>
        <authorList>
            <person name="Park J."/>
            <person name="Lee H.-H."/>
            <person name="Lee S.-W."/>
            <person name="Seo Y.-S."/>
        </authorList>
    </citation>
    <scope>NUCLEOTIDE SEQUENCE [LARGE SCALE GENOMIC DNA]</scope>
    <source>
        <strain evidence="9 10">NCPPB 1953</strain>
    </source>
</reference>
<evidence type="ECO:0000256" key="3">
    <source>
        <dbReference type="ARBA" id="ARBA00022723"/>
    </source>
</evidence>
<dbReference type="InterPro" id="IPR013149">
    <property type="entry name" value="ADH-like_C"/>
</dbReference>
<evidence type="ECO:0000259" key="8">
    <source>
        <dbReference type="Pfam" id="PF08240"/>
    </source>
</evidence>
<keyword evidence="3 6" id="KW-0479">Metal-binding</keyword>
<dbReference type="InterPro" id="IPR036291">
    <property type="entry name" value="NAD(P)-bd_dom_sf"/>
</dbReference>
<evidence type="ECO:0000256" key="4">
    <source>
        <dbReference type="ARBA" id="ARBA00022833"/>
    </source>
</evidence>
<organism evidence="9 10">
    <name type="scientific">Rathayibacter tritici</name>
    <dbReference type="NCBI Taxonomy" id="33888"/>
    <lineage>
        <taxon>Bacteria</taxon>
        <taxon>Bacillati</taxon>
        <taxon>Actinomycetota</taxon>
        <taxon>Actinomycetes</taxon>
        <taxon>Micrococcales</taxon>
        <taxon>Microbacteriaceae</taxon>
        <taxon>Rathayibacter</taxon>
    </lineage>
</organism>
<dbReference type="InterPro" id="IPR002328">
    <property type="entry name" value="ADH_Zn_CS"/>
</dbReference>
<dbReference type="STRING" id="33888.A6122_2491"/>
<dbReference type="Pfam" id="PF08240">
    <property type="entry name" value="ADH_N"/>
    <property type="match status" value="1"/>
</dbReference>
<comment type="cofactor">
    <cofactor evidence="1 6">
        <name>Zn(2+)</name>
        <dbReference type="ChEBI" id="CHEBI:29105"/>
    </cofactor>
</comment>
<name>A0A160KV85_9MICO</name>
<dbReference type="PATRIC" id="fig|33888.3.peg.2787"/>
<feature type="domain" description="Alcohol dehydrogenase-like C-terminal" evidence="7">
    <location>
        <begin position="190"/>
        <end position="321"/>
    </location>
</feature>
<dbReference type="OrthoDB" id="334894at2"/>
<evidence type="ECO:0000256" key="5">
    <source>
        <dbReference type="ARBA" id="ARBA00023002"/>
    </source>
</evidence>
<dbReference type="InterPro" id="IPR017816">
    <property type="entry name" value="MycoS_dep_FDH"/>
</dbReference>
<dbReference type="InterPro" id="IPR011032">
    <property type="entry name" value="GroES-like_sf"/>
</dbReference>
<dbReference type="SUPFAM" id="SSF51735">
    <property type="entry name" value="NAD(P)-binding Rossmann-fold domains"/>
    <property type="match status" value="1"/>
</dbReference>
<dbReference type="RefSeq" id="WP_068255699.1">
    <property type="nucleotide sequence ID" value="NZ_CP015515.1"/>
</dbReference>
<dbReference type="FunFam" id="3.40.50.720:FF:000003">
    <property type="entry name" value="S-(hydroxymethyl)glutathione dehydrogenase"/>
    <property type="match status" value="1"/>
</dbReference>
<keyword evidence="4 6" id="KW-0862">Zinc</keyword>
<dbReference type="Proteomes" id="UP000077071">
    <property type="component" value="Chromosome"/>
</dbReference>
<evidence type="ECO:0000256" key="6">
    <source>
        <dbReference type="RuleBase" id="RU361277"/>
    </source>
</evidence>
<protein>
    <submittedName>
        <fullName evidence="9">S-(Hydroxymethyl)mycothiol dehydrogenase</fullName>
    </submittedName>
</protein>
<dbReference type="NCBIfam" id="TIGR03451">
    <property type="entry name" value="mycoS_dep_FDH"/>
    <property type="match status" value="1"/>
</dbReference>
<sequence length="364" mass="37668">MPTTVRGVIARSKGAPVELVDIVVPDPGPGEAVVDIETCGVCHTDVHYREGGISDDFPFLLGHEAAGRVSAIGEGVSHVAVGDVVVLNWRAVCGECRACTRGEPWYCFDTHNATQRMTLADGTELTPALGIGAFAEKTLVHAKQCTKVDQEADPAAVGLLGCGVMAGLGAAMNTGNVGRGDSVAVIGCGGVGTAAVVGAALAGAGTVIAIDRDPKKLAAAQRLGATHVIDSSGLDEAGVVSAVQALTNGFGADVVIDAVGRPETWRQAFYARDLAGTVVLVGVPTPEMMLEIPLLDVFGRGGSLKSSWYGDCLPERDFPMLTSLYLQGRLPLDEFVSERIGIEDIERSFATMAGGDVLRSVVVL</sequence>
<keyword evidence="10" id="KW-1185">Reference proteome</keyword>
<evidence type="ECO:0000259" key="7">
    <source>
        <dbReference type="Pfam" id="PF00107"/>
    </source>
</evidence>
<dbReference type="GO" id="GO:0016491">
    <property type="term" value="F:oxidoreductase activity"/>
    <property type="evidence" value="ECO:0007669"/>
    <property type="project" value="UniProtKB-KW"/>
</dbReference>
<dbReference type="GO" id="GO:0008270">
    <property type="term" value="F:zinc ion binding"/>
    <property type="evidence" value="ECO:0007669"/>
    <property type="project" value="InterPro"/>
</dbReference>
<dbReference type="PANTHER" id="PTHR43350">
    <property type="entry name" value="NAD-DEPENDENT ALCOHOL DEHYDROGENASE"/>
    <property type="match status" value="1"/>
</dbReference>
<gene>
    <name evidence="9" type="ORF">A6122_2491</name>
</gene>
<dbReference type="EMBL" id="CP015515">
    <property type="protein sequence ID" value="AND17607.1"/>
    <property type="molecule type" value="Genomic_DNA"/>
</dbReference>
<dbReference type="InterPro" id="IPR013154">
    <property type="entry name" value="ADH-like_N"/>
</dbReference>
<evidence type="ECO:0000256" key="2">
    <source>
        <dbReference type="ARBA" id="ARBA00008072"/>
    </source>
</evidence>
<evidence type="ECO:0000256" key="1">
    <source>
        <dbReference type="ARBA" id="ARBA00001947"/>
    </source>
</evidence>
<dbReference type="Pfam" id="PF00107">
    <property type="entry name" value="ADH_zinc_N"/>
    <property type="match status" value="1"/>
</dbReference>
<keyword evidence="5" id="KW-0560">Oxidoreductase</keyword>
<evidence type="ECO:0000313" key="10">
    <source>
        <dbReference type="Proteomes" id="UP000077071"/>
    </source>
</evidence>